<evidence type="ECO:0000256" key="1">
    <source>
        <dbReference type="SAM" id="SignalP"/>
    </source>
</evidence>
<evidence type="ECO:0000313" key="4">
    <source>
        <dbReference type="Proteomes" id="UP000516148"/>
    </source>
</evidence>
<accession>A0A7H0LKH1</accession>
<evidence type="ECO:0000259" key="2">
    <source>
        <dbReference type="Pfam" id="PF14534"/>
    </source>
</evidence>
<protein>
    <submittedName>
        <fullName evidence="3">Nuclear transport factor 2 family protein</fullName>
    </submittedName>
</protein>
<feature type="signal peptide" evidence="1">
    <location>
        <begin position="1"/>
        <end position="21"/>
    </location>
</feature>
<dbReference type="EMBL" id="CP061038">
    <property type="protein sequence ID" value="QNQ10174.1"/>
    <property type="molecule type" value="Genomic_DNA"/>
</dbReference>
<keyword evidence="4" id="KW-1185">Reference proteome</keyword>
<keyword evidence="1" id="KW-0732">Signal</keyword>
<proteinExistence type="predicted"/>
<organism evidence="3 4">
    <name type="scientific">Sphingomonas alpina</name>
    <dbReference type="NCBI Taxonomy" id="653931"/>
    <lineage>
        <taxon>Bacteria</taxon>
        <taxon>Pseudomonadati</taxon>
        <taxon>Pseudomonadota</taxon>
        <taxon>Alphaproteobacteria</taxon>
        <taxon>Sphingomonadales</taxon>
        <taxon>Sphingomonadaceae</taxon>
        <taxon>Sphingomonas</taxon>
    </lineage>
</organism>
<dbReference type="Gene3D" id="3.10.450.50">
    <property type="match status" value="1"/>
</dbReference>
<gene>
    <name evidence="3" type="ORF">H3Z74_02695</name>
</gene>
<feature type="domain" description="DUF4440" evidence="2">
    <location>
        <begin position="30"/>
        <end position="138"/>
    </location>
</feature>
<dbReference type="AlphaFoldDB" id="A0A7H0LKH1"/>
<dbReference type="Pfam" id="PF14534">
    <property type="entry name" value="DUF4440"/>
    <property type="match status" value="1"/>
</dbReference>
<evidence type="ECO:0000313" key="3">
    <source>
        <dbReference type="EMBL" id="QNQ10174.1"/>
    </source>
</evidence>
<dbReference type="SUPFAM" id="SSF54427">
    <property type="entry name" value="NTF2-like"/>
    <property type="match status" value="1"/>
</dbReference>
<sequence length="170" mass="18404">MPILRFLLAAFALILATPCAAGPVEDRAAILAVVARMEAAWNRGDFRGYMAGFRNPDVVFVSGGKFQDGWQGTLDHYVRDYGASPATRGTLHFYDMKIELLAPDAAMLVGRYHLERPVRAAEGVNTRLFRKVGGEWLITLNHVSAYDVAPAPISPTPPSVPAAPSGRPAN</sequence>
<dbReference type="InterPro" id="IPR032710">
    <property type="entry name" value="NTF2-like_dom_sf"/>
</dbReference>
<dbReference type="InterPro" id="IPR027843">
    <property type="entry name" value="DUF4440"/>
</dbReference>
<reference evidence="3 4" key="1">
    <citation type="submission" date="2020-09" db="EMBL/GenBank/DDBJ databases">
        <title>Sphingomonas sp., a new species isolated from pork steak.</title>
        <authorList>
            <person name="Heidler von Heilborn D."/>
        </authorList>
    </citation>
    <scope>NUCLEOTIDE SEQUENCE [LARGE SCALE GENOMIC DNA]</scope>
    <source>
        <strain evidence="4">S8-3T</strain>
    </source>
</reference>
<name>A0A7H0LKH1_9SPHN</name>
<dbReference type="RefSeq" id="WP_187762478.1">
    <property type="nucleotide sequence ID" value="NZ_CP061038.1"/>
</dbReference>
<feature type="chain" id="PRO_5028909680" evidence="1">
    <location>
        <begin position="22"/>
        <end position="170"/>
    </location>
</feature>
<dbReference type="Proteomes" id="UP000516148">
    <property type="component" value="Chromosome"/>
</dbReference>
<dbReference type="KEGG" id="spap:H3Z74_02695"/>